<dbReference type="AlphaFoldDB" id="C4XFX7"/>
<dbReference type="InterPro" id="IPR029064">
    <property type="entry name" value="Ribosomal_eL30-like_sf"/>
</dbReference>
<dbReference type="Proteomes" id="UP000006810">
    <property type="component" value="Chromosome"/>
</dbReference>
<dbReference type="KEGG" id="mfp:MBIO_0784"/>
<dbReference type="PANTHER" id="PTHR46429:SF1">
    <property type="entry name" value="23S RRNA (GUANOSINE-2'-O-)-METHYLTRANSFERASE RLMB"/>
    <property type="match status" value="1"/>
</dbReference>
<dbReference type="CDD" id="cd18103">
    <property type="entry name" value="SpoU-like_RlmB"/>
    <property type="match status" value="1"/>
</dbReference>
<reference evidence="5 6" key="1">
    <citation type="journal article" date="2009" name="Curr. Microbiol.">
        <title>Molecular cloning and expression of a novel cholinephosphotransferase involved in glycoglycerophospholipid biosynthesis of Mycoplasma fermentans.</title>
        <authorList>
            <person name="Ishida N."/>
            <person name="Irikura D."/>
            <person name="Matsuda K."/>
            <person name="Sato S."/>
            <person name="Asano K."/>
        </authorList>
    </citation>
    <scope>NUCLEOTIDE SEQUENCE [LARGE SCALE GENOMIC DNA]</scope>
    <source>
        <strain evidence="6">ATCC 19989 / NBRC 14854 / NCTC 10117 / PG18</strain>
    </source>
</reference>
<keyword evidence="6" id="KW-1185">Reference proteome</keyword>
<protein>
    <recommendedName>
        <fullName evidence="4">RNA 2-O ribose methyltransferase substrate binding domain-containing protein</fullName>
    </recommendedName>
</protein>
<dbReference type="GO" id="GO:0008173">
    <property type="term" value="F:RNA methyltransferase activity"/>
    <property type="evidence" value="ECO:0007669"/>
    <property type="project" value="InterPro"/>
</dbReference>
<dbReference type="InterPro" id="IPR029026">
    <property type="entry name" value="tRNA_m1G_MTases_N"/>
</dbReference>
<dbReference type="SUPFAM" id="SSF55315">
    <property type="entry name" value="L30e-like"/>
    <property type="match status" value="1"/>
</dbReference>
<evidence type="ECO:0000259" key="4">
    <source>
        <dbReference type="SMART" id="SM00967"/>
    </source>
</evidence>
<evidence type="ECO:0000256" key="2">
    <source>
        <dbReference type="ARBA" id="ARBA00022603"/>
    </source>
</evidence>
<dbReference type="InterPro" id="IPR013123">
    <property type="entry name" value="SpoU_subst-bd"/>
</dbReference>
<dbReference type="GO" id="GO:0006396">
    <property type="term" value="P:RNA processing"/>
    <property type="evidence" value="ECO:0007669"/>
    <property type="project" value="InterPro"/>
</dbReference>
<dbReference type="HOGENOM" id="CLU_021322_0_1_14"/>
<dbReference type="GO" id="GO:0003723">
    <property type="term" value="F:RNA binding"/>
    <property type="evidence" value="ECO:0007669"/>
    <property type="project" value="InterPro"/>
</dbReference>
<keyword evidence="2" id="KW-0489">Methyltransferase</keyword>
<evidence type="ECO:0000313" key="5">
    <source>
        <dbReference type="EMBL" id="BAH70049.1"/>
    </source>
</evidence>
<dbReference type="eggNOG" id="COG0566">
    <property type="taxonomic scope" value="Bacteria"/>
</dbReference>
<feature type="domain" description="RNA 2-O ribose methyltransferase substrate binding" evidence="4">
    <location>
        <begin position="18"/>
        <end position="86"/>
    </location>
</feature>
<dbReference type="NCBIfam" id="TIGR00186">
    <property type="entry name" value="rRNA_methyl_3"/>
    <property type="match status" value="1"/>
</dbReference>
<gene>
    <name evidence="5" type="ordered locus">MBIO_0784</name>
</gene>
<dbReference type="GO" id="GO:0005829">
    <property type="term" value="C:cytosol"/>
    <property type="evidence" value="ECO:0007669"/>
    <property type="project" value="TreeGrafter"/>
</dbReference>
<dbReference type="InterPro" id="IPR004441">
    <property type="entry name" value="rRNA_MeTrfase_TrmH"/>
</dbReference>
<dbReference type="SMART" id="SM00967">
    <property type="entry name" value="SpoU_sub_bind"/>
    <property type="match status" value="1"/>
</dbReference>
<dbReference type="Gene3D" id="3.40.1280.10">
    <property type="match status" value="1"/>
</dbReference>
<dbReference type="Pfam" id="PF08032">
    <property type="entry name" value="SpoU_sub_bind"/>
    <property type="match status" value="1"/>
</dbReference>
<comment type="similarity">
    <text evidence="1">Belongs to the class IV-like SAM-binding methyltransferase superfamily. RNA methyltransferase TrmH family.</text>
</comment>
<dbReference type="InterPro" id="IPR001537">
    <property type="entry name" value="SpoU_MeTrfase"/>
</dbReference>
<proteinExistence type="inferred from homology"/>
<name>C4XFX7_MYCFP</name>
<dbReference type="Pfam" id="PF00588">
    <property type="entry name" value="SpoU_methylase"/>
    <property type="match status" value="1"/>
</dbReference>
<dbReference type="PANTHER" id="PTHR46429">
    <property type="entry name" value="23S RRNA (GUANOSINE-2'-O-)-METHYLTRANSFERASE RLMB"/>
    <property type="match status" value="1"/>
</dbReference>
<sequence>MNYYFLGKIEVLNMEKLYVCGRNSVEDALKVNLPIETIYVNSFQLAQKLKQITKAKIEMKDNSFFANYRNDNHQGVIAILRDFPIYDLETIKKDNPENVLVLDHIQDPHNLGAIIRTANTCGIKHLIISKERSANITSTVLKVSSGGFVNMKIIKVNSISATLTKLKKWNYWIYVSALDETAQKVNQVTFNKPSVLVVGNEGDGVSKSTLNEADQVIYIPQKGSVQSMNVSVATGILLYELTKD</sequence>
<dbReference type="GO" id="GO:0032259">
    <property type="term" value="P:methylation"/>
    <property type="evidence" value="ECO:0007669"/>
    <property type="project" value="UniProtKB-KW"/>
</dbReference>
<dbReference type="InterPro" id="IPR029028">
    <property type="entry name" value="Alpha/beta_knot_MTases"/>
</dbReference>
<keyword evidence="3" id="KW-0808">Transferase</keyword>
<dbReference type="SUPFAM" id="SSF75217">
    <property type="entry name" value="alpha/beta knot"/>
    <property type="match status" value="1"/>
</dbReference>
<evidence type="ECO:0000313" key="6">
    <source>
        <dbReference type="Proteomes" id="UP000006810"/>
    </source>
</evidence>
<dbReference type="EMBL" id="AP009608">
    <property type="protein sequence ID" value="BAH70049.1"/>
    <property type="molecule type" value="Genomic_DNA"/>
</dbReference>
<dbReference type="PATRIC" id="fig|496833.3.peg.377"/>
<evidence type="ECO:0000256" key="1">
    <source>
        <dbReference type="ARBA" id="ARBA00007228"/>
    </source>
</evidence>
<evidence type="ECO:0000256" key="3">
    <source>
        <dbReference type="ARBA" id="ARBA00022679"/>
    </source>
</evidence>
<organism evidence="5 6">
    <name type="scientific">Mycoplasmopsis fermentans (strain ATCC 19989 / NBRC 14854 / NCTC 10117 / PG18)</name>
    <name type="common">Mycoplasma fermentans</name>
    <dbReference type="NCBI Taxonomy" id="496833"/>
    <lineage>
        <taxon>Bacteria</taxon>
        <taxon>Bacillati</taxon>
        <taxon>Mycoplasmatota</taxon>
        <taxon>Mycoplasmoidales</taxon>
        <taxon>Metamycoplasmataceae</taxon>
        <taxon>Mycoplasmopsis</taxon>
    </lineage>
</organism>
<accession>C4XFX7</accession>